<keyword evidence="5" id="KW-0802">TPR repeat</keyword>
<feature type="repeat" description="TPR" evidence="5">
    <location>
        <begin position="654"/>
        <end position="687"/>
    </location>
</feature>
<keyword evidence="3" id="KW-0418">Kinase</keyword>
<dbReference type="PANTHER" id="PTHR43289:SF6">
    <property type="entry name" value="SERINE_THREONINE-PROTEIN KINASE NEKL-3"/>
    <property type="match status" value="1"/>
</dbReference>
<dbReference type="GO" id="GO:0004674">
    <property type="term" value="F:protein serine/threonine kinase activity"/>
    <property type="evidence" value="ECO:0007669"/>
    <property type="project" value="TreeGrafter"/>
</dbReference>
<keyword evidence="4" id="KW-0067">ATP-binding</keyword>
<dbReference type="PANTHER" id="PTHR43289">
    <property type="entry name" value="MITOGEN-ACTIVATED PROTEIN KINASE KINASE KINASE 20-RELATED"/>
    <property type="match status" value="1"/>
</dbReference>
<evidence type="ECO:0000256" key="3">
    <source>
        <dbReference type="ARBA" id="ARBA00022777"/>
    </source>
</evidence>
<dbReference type="Pfam" id="PF13424">
    <property type="entry name" value="TPR_12"/>
    <property type="match status" value="1"/>
</dbReference>
<evidence type="ECO:0000313" key="8">
    <source>
        <dbReference type="EMBL" id="RJF33622.1"/>
    </source>
</evidence>
<dbReference type="SMART" id="SM00028">
    <property type="entry name" value="TPR"/>
    <property type="match status" value="8"/>
</dbReference>
<evidence type="ECO:0000256" key="1">
    <source>
        <dbReference type="ARBA" id="ARBA00022679"/>
    </source>
</evidence>
<feature type="transmembrane region" description="Helical" evidence="6">
    <location>
        <begin position="300"/>
        <end position="321"/>
    </location>
</feature>
<accession>A0A3A3EZR3</accession>
<dbReference type="GO" id="GO:0005524">
    <property type="term" value="F:ATP binding"/>
    <property type="evidence" value="ECO:0007669"/>
    <property type="project" value="UniProtKB-KW"/>
</dbReference>
<protein>
    <recommendedName>
        <fullName evidence="7">Protein kinase domain-containing protein</fullName>
    </recommendedName>
</protein>
<evidence type="ECO:0000313" key="9">
    <source>
        <dbReference type="Proteomes" id="UP000265938"/>
    </source>
</evidence>
<dbReference type="RefSeq" id="WP_119853788.1">
    <property type="nucleotide sequence ID" value="NZ_QYSE01000005.1"/>
</dbReference>
<dbReference type="SMART" id="SM00220">
    <property type="entry name" value="S_TKc"/>
    <property type="match status" value="1"/>
</dbReference>
<keyword evidence="6" id="KW-1133">Transmembrane helix</keyword>
<feature type="domain" description="Protein kinase" evidence="7">
    <location>
        <begin position="36"/>
        <end position="286"/>
    </location>
</feature>
<evidence type="ECO:0000259" key="7">
    <source>
        <dbReference type="PROSITE" id="PS50011"/>
    </source>
</evidence>
<dbReference type="EMBL" id="QYSE01000005">
    <property type="protein sequence ID" value="RJF33622.1"/>
    <property type="molecule type" value="Genomic_DNA"/>
</dbReference>
<reference evidence="8 9" key="1">
    <citation type="submission" date="2018-09" db="EMBL/GenBank/DDBJ databases">
        <title>Identification of marine bacteria producing industrial enzymes.</title>
        <authorList>
            <person name="Cheng T.H."/>
            <person name="Saidin J."/>
            <person name="Muhd D.D."/>
            <person name="Isa M.N.M."/>
            <person name="Bakar M.F.A."/>
            <person name="Ismail N."/>
        </authorList>
    </citation>
    <scope>NUCLEOTIDE SEQUENCE [LARGE SCALE GENOMIC DNA]</scope>
    <source>
        <strain evidence="8 9">MNAD 1.6</strain>
    </source>
</reference>
<gene>
    <name evidence="8" type="ORF">D4741_16860</name>
</gene>
<dbReference type="InterPro" id="IPR011009">
    <property type="entry name" value="Kinase-like_dom_sf"/>
</dbReference>
<dbReference type="SUPFAM" id="SSF48452">
    <property type="entry name" value="TPR-like"/>
    <property type="match status" value="2"/>
</dbReference>
<keyword evidence="6" id="KW-0812">Transmembrane</keyword>
<sequence length="1108" mass="125969">MSNNDVSKNSSDELHETQVISSPTYLKPGECLLGRFEIEAMCGQGQYGCVYRAYDKQLDIHIAIKVLNQSISQQSDAIAKFKQELLHLRQLSHPTILRVHEYYHWQNLHFITMDWIDGQSLEEASLTFQSREELISFVSQLLEALVFVEQANVVHRDIKPANIMLDKKGRQYISDFGLSVLEGSADVGDIEGTVHYAPPEYLQFGAVNSTTDLYAVGVVLYQLCSGELPFAGQSLDEVLTAKQLNKAKCHVKHKQLAFIAPFINKLIHSQVNARFKNATEAQTAFLKQIKEKPNNIKKQSMLMAFVVVIGLFIMAAVLLSMPNDTPQQPEKEYIAVAVLPLQSSDDSIAQGLAEYINYQLHELGNLRVVEQGRLSQLLSQLGITMPLDEQKLALVADLLNVSYLIAPQLYPSGSEQRDIKFNVYQLEGHTLQKNTLLTSDFNQSNWQQSVSSFTEHFSQQLQLSTEVKALQVDPQPAGELFIVKSLLQKGEFEKAQSSLSQFLTKHPNSGLGWFLQGELLLATQQFFEAENAYNQALKFAEDKTYTAIFASARLNDLASKAEQAQAGYAALVKAFPYDVELKIVLAEFYFLTEQHQKMETLLLEVVKLDPYHPNAWFMLGRAAFLQGQYQKAVDEYFVKALVTAKKSKNAYQEGEALNAFGVVYNQLGEIDLAFDYYRQALALRENIDDIAGMATTMGNLSSLHLAKAQYTEAERYLKQSISLYEQLGDQEGLSHTFNELGVLEEEQALYQKALEYYQLGLDIRMTLGNQMLQGESMNNIGFMYFMLLNKKHALVYWRQAEQLYQGIQYPLGIIHVRQNLGQIELAQGNWRNAYHLFNNTLADAKQLNSMFEQWVSRSYLSKLTFLQGNFANSITELIAIYEQAKSLQDIRAMSEFGLWLVDWSYQLGDITGAASTIASLKQDIAYKGNREYVSRLAFYSELITGEMITQQQMSEPMSKDYSQGAIYIAKLIYAAREALRQQQDISAYLAALGNVDFTLYQYAYLEYLELLAVQQFMQQQWPDFQATLKQADILLRKMGGYWRSFQFDRLRVQFAYHNEQAPSSLKAKINSELNTLLANLPKNRKAEFLNYQSYFQLDDSLQDLAGYE</sequence>
<dbReference type="PROSITE" id="PS50005">
    <property type="entry name" value="TPR"/>
    <property type="match status" value="1"/>
</dbReference>
<dbReference type="InterPro" id="IPR000719">
    <property type="entry name" value="Prot_kinase_dom"/>
</dbReference>
<dbReference type="InterPro" id="IPR019734">
    <property type="entry name" value="TPR_rpt"/>
</dbReference>
<dbReference type="PROSITE" id="PS50011">
    <property type="entry name" value="PROTEIN_KINASE_DOM"/>
    <property type="match status" value="1"/>
</dbReference>
<dbReference type="SUPFAM" id="SSF56112">
    <property type="entry name" value="Protein kinase-like (PK-like)"/>
    <property type="match status" value="1"/>
</dbReference>
<evidence type="ECO:0000256" key="2">
    <source>
        <dbReference type="ARBA" id="ARBA00022741"/>
    </source>
</evidence>
<dbReference type="Pfam" id="PF13432">
    <property type="entry name" value="TPR_16"/>
    <property type="match status" value="1"/>
</dbReference>
<dbReference type="Gene3D" id="1.25.40.10">
    <property type="entry name" value="Tetratricopeptide repeat domain"/>
    <property type="match status" value="3"/>
</dbReference>
<keyword evidence="6" id="KW-0472">Membrane</keyword>
<dbReference type="Gene3D" id="1.10.510.10">
    <property type="entry name" value="Transferase(Phosphotransferase) domain 1"/>
    <property type="match status" value="1"/>
</dbReference>
<dbReference type="Pfam" id="PF00069">
    <property type="entry name" value="Pkinase"/>
    <property type="match status" value="1"/>
</dbReference>
<proteinExistence type="predicted"/>
<evidence type="ECO:0000256" key="6">
    <source>
        <dbReference type="SAM" id="Phobius"/>
    </source>
</evidence>
<evidence type="ECO:0000256" key="5">
    <source>
        <dbReference type="PROSITE-ProRule" id="PRU00339"/>
    </source>
</evidence>
<dbReference type="Pfam" id="PF13431">
    <property type="entry name" value="TPR_17"/>
    <property type="match status" value="1"/>
</dbReference>
<keyword evidence="1" id="KW-0808">Transferase</keyword>
<dbReference type="Proteomes" id="UP000265938">
    <property type="component" value="Unassembled WGS sequence"/>
</dbReference>
<dbReference type="CDD" id="cd14014">
    <property type="entry name" value="STKc_PknB_like"/>
    <property type="match status" value="1"/>
</dbReference>
<dbReference type="PROSITE" id="PS00108">
    <property type="entry name" value="PROTEIN_KINASE_ST"/>
    <property type="match status" value="1"/>
</dbReference>
<dbReference type="AlphaFoldDB" id="A0A3A3EZR3"/>
<dbReference type="InterPro" id="IPR008271">
    <property type="entry name" value="Ser/Thr_kinase_AS"/>
</dbReference>
<keyword evidence="2" id="KW-0547">Nucleotide-binding</keyword>
<comment type="caution">
    <text evidence="8">The sequence shown here is derived from an EMBL/GenBank/DDBJ whole genome shotgun (WGS) entry which is preliminary data.</text>
</comment>
<evidence type="ECO:0000256" key="4">
    <source>
        <dbReference type="ARBA" id="ARBA00022840"/>
    </source>
</evidence>
<name>A0A3A3EZR3_9GAMM</name>
<organism evidence="8 9">
    <name type="scientific">Pseudoalteromonas gelatinilytica</name>
    <dbReference type="NCBI Taxonomy" id="1703256"/>
    <lineage>
        <taxon>Bacteria</taxon>
        <taxon>Pseudomonadati</taxon>
        <taxon>Pseudomonadota</taxon>
        <taxon>Gammaproteobacteria</taxon>
        <taxon>Alteromonadales</taxon>
        <taxon>Pseudoalteromonadaceae</taxon>
        <taxon>Pseudoalteromonas</taxon>
    </lineage>
</organism>
<dbReference type="InterPro" id="IPR011990">
    <property type="entry name" value="TPR-like_helical_dom_sf"/>
</dbReference>